<dbReference type="InterPro" id="IPR051081">
    <property type="entry name" value="HTH_MetalResp_TranReg"/>
</dbReference>
<dbReference type="PROSITE" id="PS50987">
    <property type="entry name" value="HTH_ARSR_2"/>
    <property type="match status" value="1"/>
</dbReference>
<dbReference type="Pfam" id="PF12840">
    <property type="entry name" value="HTH_20"/>
    <property type="match status" value="1"/>
</dbReference>
<proteinExistence type="predicted"/>
<dbReference type="EMBL" id="BMQA01000018">
    <property type="protein sequence ID" value="GGJ33810.1"/>
    <property type="molecule type" value="Genomic_DNA"/>
</dbReference>
<dbReference type="Gene3D" id="1.10.10.10">
    <property type="entry name" value="Winged helix-like DNA-binding domain superfamily/Winged helix DNA-binding domain"/>
    <property type="match status" value="1"/>
</dbReference>
<keyword evidence="1" id="KW-0805">Transcription regulation</keyword>
<dbReference type="PANTHER" id="PTHR33154:SF33">
    <property type="entry name" value="TRANSCRIPTIONAL REPRESSOR SDPR"/>
    <property type="match status" value="1"/>
</dbReference>
<dbReference type="RefSeq" id="WP_229840748.1">
    <property type="nucleotide sequence ID" value="NZ_BMQA01000018.1"/>
</dbReference>
<keyword evidence="6" id="KW-1185">Reference proteome</keyword>
<dbReference type="InterPro" id="IPR036388">
    <property type="entry name" value="WH-like_DNA-bd_sf"/>
</dbReference>
<evidence type="ECO:0000259" key="4">
    <source>
        <dbReference type="PROSITE" id="PS50987"/>
    </source>
</evidence>
<dbReference type="InterPro" id="IPR001845">
    <property type="entry name" value="HTH_ArsR_DNA-bd_dom"/>
</dbReference>
<gene>
    <name evidence="5" type="ORF">GCM10010121_051200</name>
</gene>
<dbReference type="SUPFAM" id="SSF46785">
    <property type="entry name" value="Winged helix' DNA-binding domain"/>
    <property type="match status" value="1"/>
</dbReference>
<comment type="caution">
    <text evidence="5">The sequence shown here is derived from an EMBL/GenBank/DDBJ whole genome shotgun (WGS) entry which is preliminary data.</text>
</comment>
<evidence type="ECO:0000313" key="6">
    <source>
        <dbReference type="Proteomes" id="UP000657574"/>
    </source>
</evidence>
<dbReference type="GO" id="GO:0003700">
    <property type="term" value="F:DNA-binding transcription factor activity"/>
    <property type="evidence" value="ECO:0007669"/>
    <property type="project" value="InterPro"/>
</dbReference>
<dbReference type="SMART" id="SM00418">
    <property type="entry name" value="HTH_ARSR"/>
    <property type="match status" value="1"/>
</dbReference>
<evidence type="ECO:0000256" key="1">
    <source>
        <dbReference type="ARBA" id="ARBA00023015"/>
    </source>
</evidence>
<evidence type="ECO:0000256" key="2">
    <source>
        <dbReference type="ARBA" id="ARBA00023125"/>
    </source>
</evidence>
<dbReference type="GO" id="GO:0003677">
    <property type="term" value="F:DNA binding"/>
    <property type="evidence" value="ECO:0007669"/>
    <property type="project" value="UniProtKB-KW"/>
</dbReference>
<evidence type="ECO:0000256" key="3">
    <source>
        <dbReference type="ARBA" id="ARBA00023163"/>
    </source>
</evidence>
<dbReference type="PANTHER" id="PTHR33154">
    <property type="entry name" value="TRANSCRIPTIONAL REGULATOR, ARSR FAMILY"/>
    <property type="match status" value="1"/>
</dbReference>
<dbReference type="Proteomes" id="UP000657574">
    <property type="component" value="Unassembled WGS sequence"/>
</dbReference>
<dbReference type="AlphaFoldDB" id="A0A917L0G4"/>
<feature type="domain" description="HTH arsR-type" evidence="4">
    <location>
        <begin position="41"/>
        <end position="136"/>
    </location>
</feature>
<accession>A0A917L0G4</accession>
<dbReference type="InterPro" id="IPR011991">
    <property type="entry name" value="ArsR-like_HTH"/>
</dbReference>
<name>A0A917L0G4_9ACTN</name>
<dbReference type="PRINTS" id="PR00778">
    <property type="entry name" value="HTHARSR"/>
</dbReference>
<reference evidence="5" key="2">
    <citation type="submission" date="2020-09" db="EMBL/GenBank/DDBJ databases">
        <authorList>
            <person name="Sun Q."/>
            <person name="Ohkuma M."/>
        </authorList>
    </citation>
    <scope>NUCLEOTIDE SEQUENCE</scope>
    <source>
        <strain evidence="5">JCM 3086</strain>
    </source>
</reference>
<dbReference type="InterPro" id="IPR036390">
    <property type="entry name" value="WH_DNA-bd_sf"/>
</dbReference>
<keyword evidence="2" id="KW-0238">DNA-binding</keyword>
<keyword evidence="3" id="KW-0804">Transcription</keyword>
<dbReference type="CDD" id="cd00090">
    <property type="entry name" value="HTH_ARSR"/>
    <property type="match status" value="1"/>
</dbReference>
<protein>
    <recommendedName>
        <fullName evidence="4">HTH arsR-type domain-containing protein</fullName>
    </recommendedName>
</protein>
<evidence type="ECO:0000313" key="5">
    <source>
        <dbReference type="EMBL" id="GGJ33810.1"/>
    </source>
</evidence>
<reference evidence="5" key="1">
    <citation type="journal article" date="2014" name="Int. J. Syst. Evol. Microbiol.">
        <title>Complete genome sequence of Corynebacterium casei LMG S-19264T (=DSM 44701T), isolated from a smear-ripened cheese.</title>
        <authorList>
            <consortium name="US DOE Joint Genome Institute (JGI-PGF)"/>
            <person name="Walter F."/>
            <person name="Albersmeier A."/>
            <person name="Kalinowski J."/>
            <person name="Ruckert C."/>
        </authorList>
    </citation>
    <scope>NUCLEOTIDE SEQUENCE</scope>
    <source>
        <strain evidence="5">JCM 3086</strain>
    </source>
</reference>
<sequence length="154" mass="16430">MAFMRLPSVLPLTLAARCLTTTRPLISSCERPQADRDPRTSIPLPLPSLHKVFAALGDESRLAIVRLLLDGQPRTSGEIAEQVSLPASTCSYHLTKLLNADITVCVADGTSRQPVLRREVLDDSLPGLLDLIRHGVPSSVESPSGSVPGKGATD</sequence>
<organism evidence="5 6">
    <name type="scientific">Streptomyces brasiliensis</name>
    <dbReference type="NCBI Taxonomy" id="1954"/>
    <lineage>
        <taxon>Bacteria</taxon>
        <taxon>Bacillati</taxon>
        <taxon>Actinomycetota</taxon>
        <taxon>Actinomycetes</taxon>
        <taxon>Kitasatosporales</taxon>
        <taxon>Streptomycetaceae</taxon>
        <taxon>Streptomyces</taxon>
    </lineage>
</organism>